<dbReference type="InterPro" id="IPR027417">
    <property type="entry name" value="P-loop_NTPase"/>
</dbReference>
<name>A0A5J4S4T7_9ZZZZ</name>
<dbReference type="Gene3D" id="3.40.50.300">
    <property type="entry name" value="P-loop containing nucleotide triphosphate hydrolases"/>
    <property type="match status" value="1"/>
</dbReference>
<dbReference type="GO" id="GO:0005524">
    <property type="term" value="F:ATP binding"/>
    <property type="evidence" value="ECO:0007669"/>
    <property type="project" value="InterPro"/>
</dbReference>
<feature type="domain" description="ATPase AAA-type core" evidence="1">
    <location>
        <begin position="213"/>
        <end position="299"/>
    </location>
</feature>
<dbReference type="CDD" id="cd00267">
    <property type="entry name" value="ABC_ATPase"/>
    <property type="match status" value="1"/>
</dbReference>
<dbReference type="EMBL" id="SNRY01000409">
    <property type="protein sequence ID" value="KAA6341144.1"/>
    <property type="molecule type" value="Genomic_DNA"/>
</dbReference>
<dbReference type="GO" id="GO:0016887">
    <property type="term" value="F:ATP hydrolysis activity"/>
    <property type="evidence" value="ECO:0007669"/>
    <property type="project" value="InterPro"/>
</dbReference>
<evidence type="ECO:0000313" key="2">
    <source>
        <dbReference type="EMBL" id="KAA6341144.1"/>
    </source>
</evidence>
<gene>
    <name evidence="2" type="ORF">EZS27_011030</name>
</gene>
<proteinExistence type="predicted"/>
<reference evidence="2" key="1">
    <citation type="submission" date="2019-03" db="EMBL/GenBank/DDBJ databases">
        <title>Single cell metagenomics reveals metabolic interactions within the superorganism composed of flagellate Streblomastix strix and complex community of Bacteroidetes bacteria on its surface.</title>
        <authorList>
            <person name="Treitli S.C."/>
            <person name="Kolisko M."/>
            <person name="Husnik F."/>
            <person name="Keeling P."/>
            <person name="Hampl V."/>
        </authorList>
    </citation>
    <scope>NUCLEOTIDE SEQUENCE</scope>
    <source>
        <strain evidence="2">STM</strain>
    </source>
</reference>
<organism evidence="2">
    <name type="scientific">termite gut metagenome</name>
    <dbReference type="NCBI Taxonomy" id="433724"/>
    <lineage>
        <taxon>unclassified sequences</taxon>
        <taxon>metagenomes</taxon>
        <taxon>organismal metagenomes</taxon>
    </lineage>
</organism>
<dbReference type="InterPro" id="IPR051396">
    <property type="entry name" value="Bact_Antivir_Def_Nuclease"/>
</dbReference>
<evidence type="ECO:0000259" key="1">
    <source>
        <dbReference type="Pfam" id="PF13304"/>
    </source>
</evidence>
<sequence length="400" mass="46330">MEEQGLKIQSISVKSCKCLDEVEIDCRQNETSIYQWTVLLGNNNTGKTNLLKAIASLRQIEITVNGVEKRFSAAVIPDNRLHIDDFSEDIEVNCFITGSESPIGYKGWSSFWSTDPNMGDFRIYAYGVSRYPAKTSLSESDRGDCDSLFHQDKYLVNIEEWLMQLDYAAKNKKKVAIRRLDKIKELICGNLFPEITDFKFETSDMLDNSVLFQTKDGWFPYTQLGYGYQSMLSWVIDMCKRMFERYPDSENPLSESAIVLVDEIDLHLHPMWQRDIISFLSKVFPNVQFIVTTHSPLVIQSMEDVNLYVLHREGNKVKVEHSSVSNFKGWTVEEILRDTMRLESDIHSNTYQESIKKFDEGLDQNDKIKVVEAYKELCKILHPENPVRRLLELQLPNLNN</sequence>
<dbReference type="Pfam" id="PF13304">
    <property type="entry name" value="AAA_21"/>
    <property type="match status" value="1"/>
</dbReference>
<comment type="caution">
    <text evidence="2">The sequence shown here is derived from an EMBL/GenBank/DDBJ whole genome shotgun (WGS) entry which is preliminary data.</text>
</comment>
<accession>A0A5J4S4T7</accession>
<dbReference type="PANTHER" id="PTHR43581">
    <property type="entry name" value="ATP/GTP PHOSPHATASE"/>
    <property type="match status" value="1"/>
</dbReference>
<dbReference type="PANTHER" id="PTHR43581:SF4">
    <property type="entry name" value="ATP_GTP PHOSPHATASE"/>
    <property type="match status" value="1"/>
</dbReference>
<dbReference type="SUPFAM" id="SSF52540">
    <property type="entry name" value="P-loop containing nucleoside triphosphate hydrolases"/>
    <property type="match status" value="1"/>
</dbReference>
<protein>
    <submittedName>
        <fullName evidence="2">DNA replication and repair protein RecF</fullName>
    </submittedName>
</protein>
<dbReference type="AlphaFoldDB" id="A0A5J4S4T7"/>
<dbReference type="InterPro" id="IPR003959">
    <property type="entry name" value="ATPase_AAA_core"/>
</dbReference>